<dbReference type="AlphaFoldDB" id="A0A1H7JS50"/>
<name>A0A1H7JS50_9FLAO</name>
<organism evidence="2 3">
    <name type="scientific">Maribacter orientalis</name>
    <dbReference type="NCBI Taxonomy" id="228957"/>
    <lineage>
        <taxon>Bacteria</taxon>
        <taxon>Pseudomonadati</taxon>
        <taxon>Bacteroidota</taxon>
        <taxon>Flavobacteriia</taxon>
        <taxon>Flavobacteriales</taxon>
        <taxon>Flavobacteriaceae</taxon>
        <taxon>Maribacter</taxon>
    </lineage>
</organism>
<evidence type="ECO:0000313" key="2">
    <source>
        <dbReference type="EMBL" id="SEK77224.1"/>
    </source>
</evidence>
<dbReference type="EMBL" id="FNZN01000002">
    <property type="protein sequence ID" value="SEK77224.1"/>
    <property type="molecule type" value="Genomic_DNA"/>
</dbReference>
<feature type="transmembrane region" description="Helical" evidence="1">
    <location>
        <begin position="127"/>
        <end position="145"/>
    </location>
</feature>
<gene>
    <name evidence="2" type="ORF">SAMN04488008_102132</name>
</gene>
<sequence length="225" mass="25363">MDMYIKRTNSELIEILYQQSLLTFESQISLREEIKKRDIQVDLSPLEASISSKLTQIKNLEYLKDFGFKADKNSDGITVTRTNKALFTDVIAIILGVIVFLIGIYGCINLAFTFINGDELDVFTLAYKFAIAGCIFIGIGFFSGLKRVFDYSGFELTNFNGLITLKKRFDLKLEEIKANASELFVETDEDTLFLKLGNQTIFTSNADNLVQTLTLKELAKKLKGA</sequence>
<reference evidence="3" key="1">
    <citation type="submission" date="2016-10" db="EMBL/GenBank/DDBJ databases">
        <authorList>
            <person name="Varghese N."/>
            <person name="Submissions S."/>
        </authorList>
    </citation>
    <scope>NUCLEOTIDE SEQUENCE [LARGE SCALE GENOMIC DNA]</scope>
    <source>
        <strain evidence="3">DSM 16471</strain>
    </source>
</reference>
<feature type="transmembrane region" description="Helical" evidence="1">
    <location>
        <begin position="90"/>
        <end position="115"/>
    </location>
</feature>
<dbReference type="OrthoDB" id="1176629at2"/>
<proteinExistence type="predicted"/>
<evidence type="ECO:0000313" key="3">
    <source>
        <dbReference type="Proteomes" id="UP000198990"/>
    </source>
</evidence>
<keyword evidence="1" id="KW-0472">Membrane</keyword>
<keyword evidence="3" id="KW-1185">Reference proteome</keyword>
<dbReference type="Proteomes" id="UP000198990">
    <property type="component" value="Unassembled WGS sequence"/>
</dbReference>
<dbReference type="STRING" id="228957.SAMN04488008_102132"/>
<keyword evidence="1" id="KW-1133">Transmembrane helix</keyword>
<protein>
    <submittedName>
        <fullName evidence="2">Uncharacterized protein</fullName>
    </submittedName>
</protein>
<keyword evidence="1" id="KW-0812">Transmembrane</keyword>
<dbReference type="RefSeq" id="WP_091620404.1">
    <property type="nucleotide sequence ID" value="NZ_FNZN01000002.1"/>
</dbReference>
<accession>A0A1H7JS50</accession>
<evidence type="ECO:0000256" key="1">
    <source>
        <dbReference type="SAM" id="Phobius"/>
    </source>
</evidence>